<keyword evidence="3 4" id="KW-0408">Iron</keyword>
<comment type="cofactor">
    <cofactor evidence="1 3">
        <name>heme</name>
        <dbReference type="ChEBI" id="CHEBI:30413"/>
    </cofactor>
</comment>
<evidence type="ECO:0000313" key="6">
    <source>
        <dbReference type="Proteomes" id="UP000050509"/>
    </source>
</evidence>
<protein>
    <recommendedName>
        <fullName evidence="7">Cytochrome</fullName>
    </recommendedName>
</protein>
<dbReference type="PRINTS" id="PR00385">
    <property type="entry name" value="P450"/>
</dbReference>
<dbReference type="InterPro" id="IPR002401">
    <property type="entry name" value="Cyt_P450_E_grp-I"/>
</dbReference>
<keyword evidence="3 4" id="KW-0349">Heme</keyword>
<dbReference type="Pfam" id="PF00067">
    <property type="entry name" value="p450"/>
    <property type="match status" value="1"/>
</dbReference>
<name>A0A0P9HIB3_9CHLR</name>
<dbReference type="Gene3D" id="1.10.630.10">
    <property type="entry name" value="Cytochrome P450"/>
    <property type="match status" value="1"/>
</dbReference>
<evidence type="ECO:0000256" key="4">
    <source>
        <dbReference type="RuleBase" id="RU000461"/>
    </source>
</evidence>
<keyword evidence="6" id="KW-1185">Reference proteome</keyword>
<evidence type="ECO:0000256" key="1">
    <source>
        <dbReference type="ARBA" id="ARBA00001971"/>
    </source>
</evidence>
<feature type="binding site" description="axial binding residue" evidence="3">
    <location>
        <position position="183"/>
    </location>
    <ligand>
        <name>heme</name>
        <dbReference type="ChEBI" id="CHEBI:30413"/>
    </ligand>
    <ligandPart>
        <name>Fe</name>
        <dbReference type="ChEBI" id="CHEBI:18248"/>
    </ligandPart>
</feature>
<proteinExistence type="inferred from homology"/>
<evidence type="ECO:0008006" key="7">
    <source>
        <dbReference type="Google" id="ProtNLM"/>
    </source>
</evidence>
<keyword evidence="3 4" id="KW-0479">Metal-binding</keyword>
<comment type="similarity">
    <text evidence="2 4">Belongs to the cytochrome P450 family.</text>
</comment>
<dbReference type="PANTHER" id="PTHR24305">
    <property type="entry name" value="CYTOCHROME P450"/>
    <property type="match status" value="1"/>
</dbReference>
<reference evidence="5 6" key="1">
    <citation type="submission" date="2015-09" db="EMBL/GenBank/DDBJ databases">
        <title>Draft genome sequence of Kouleothrix aurantiaca JCM 19913.</title>
        <authorList>
            <person name="Hemp J."/>
        </authorList>
    </citation>
    <scope>NUCLEOTIDE SEQUENCE [LARGE SCALE GENOMIC DNA]</scope>
    <source>
        <strain evidence="5 6">COM-B</strain>
    </source>
</reference>
<keyword evidence="4" id="KW-0503">Monooxygenase</keyword>
<dbReference type="InterPro" id="IPR050121">
    <property type="entry name" value="Cytochrome_P450_monoxygenase"/>
</dbReference>
<dbReference type="GO" id="GO:0020037">
    <property type="term" value="F:heme binding"/>
    <property type="evidence" value="ECO:0007669"/>
    <property type="project" value="InterPro"/>
</dbReference>
<dbReference type="PROSITE" id="PS00086">
    <property type="entry name" value="CYTOCHROME_P450"/>
    <property type="match status" value="1"/>
</dbReference>
<dbReference type="AlphaFoldDB" id="A0A0P9HIB3"/>
<dbReference type="InterPro" id="IPR017972">
    <property type="entry name" value="Cyt_P450_CS"/>
</dbReference>
<evidence type="ECO:0000313" key="5">
    <source>
        <dbReference type="EMBL" id="KPV54568.1"/>
    </source>
</evidence>
<dbReference type="GO" id="GO:0004497">
    <property type="term" value="F:monooxygenase activity"/>
    <property type="evidence" value="ECO:0007669"/>
    <property type="project" value="UniProtKB-KW"/>
</dbReference>
<dbReference type="EMBL" id="LJCR01000038">
    <property type="protein sequence ID" value="KPV54568.1"/>
    <property type="molecule type" value="Genomic_DNA"/>
</dbReference>
<evidence type="ECO:0000256" key="2">
    <source>
        <dbReference type="ARBA" id="ARBA00010617"/>
    </source>
</evidence>
<comment type="caution">
    <text evidence="5">The sequence shown here is derived from an EMBL/GenBank/DDBJ whole genome shotgun (WGS) entry which is preliminary data.</text>
</comment>
<dbReference type="Proteomes" id="UP000050509">
    <property type="component" value="Unassembled WGS sequence"/>
</dbReference>
<gene>
    <name evidence="5" type="ORF">SE17_02970</name>
</gene>
<dbReference type="PANTHER" id="PTHR24305:SF166">
    <property type="entry name" value="CYTOCHROME P450 12A4, MITOCHONDRIAL-RELATED"/>
    <property type="match status" value="1"/>
</dbReference>
<dbReference type="InterPro" id="IPR001128">
    <property type="entry name" value="Cyt_P450"/>
</dbReference>
<dbReference type="InterPro" id="IPR036396">
    <property type="entry name" value="Cyt_P450_sf"/>
</dbReference>
<keyword evidence="4" id="KW-0560">Oxidoreductase</keyword>
<organism evidence="5 6">
    <name type="scientific">Kouleothrix aurantiaca</name>
    <dbReference type="NCBI Taxonomy" id="186479"/>
    <lineage>
        <taxon>Bacteria</taxon>
        <taxon>Bacillati</taxon>
        <taxon>Chloroflexota</taxon>
        <taxon>Chloroflexia</taxon>
        <taxon>Chloroflexales</taxon>
        <taxon>Roseiflexineae</taxon>
        <taxon>Roseiflexaceae</taxon>
        <taxon>Kouleothrix</taxon>
    </lineage>
</organism>
<evidence type="ECO:0000256" key="3">
    <source>
        <dbReference type="PIRSR" id="PIRSR602401-1"/>
    </source>
</evidence>
<dbReference type="PRINTS" id="PR00463">
    <property type="entry name" value="EP450I"/>
</dbReference>
<dbReference type="GO" id="GO:0005506">
    <property type="term" value="F:iron ion binding"/>
    <property type="evidence" value="ECO:0007669"/>
    <property type="project" value="InterPro"/>
</dbReference>
<accession>A0A0P9HIB3</accession>
<dbReference type="GO" id="GO:0016705">
    <property type="term" value="F:oxidoreductase activity, acting on paired donors, with incorporation or reduction of molecular oxygen"/>
    <property type="evidence" value="ECO:0007669"/>
    <property type="project" value="InterPro"/>
</dbReference>
<dbReference type="SUPFAM" id="SSF48264">
    <property type="entry name" value="Cytochrome P450"/>
    <property type="match status" value="1"/>
</dbReference>
<sequence length="243" mass="26806">MYALIAERCADSREHDDLLGMLLAARDEETGQGMSDRELRDEVLTMLLAGHETTATSASWALALLAAHPGVMQRLHREVDSVLHGEPPRADDLPRLPYARAILDETLRLYPSSWVISRQALLPDQLGPYSIPAGAAVMASPYANHRLPHLWTQPNSFLPERWLDAPKPALFTYFPFGAGLRMCVGQHLAMLELNLLLIRFAQRCTLNIDGPLPKPLAGLSIHPNRRLTAQVGTRCPEAVKAGA</sequence>